<dbReference type="Pfam" id="PF03752">
    <property type="entry name" value="ALF"/>
    <property type="match status" value="1"/>
</dbReference>
<sequence>MRTRAAALALAAAMVVVAAPAASWAAVSPTGAVTSSADDWDPAAADRLFVQWLSVEEPRPAVRSAARSALLSSLGEKAITDFLNTGWDAAINRAAQTTARNIDFTTRMVRTHPAQYYPRVNAGGQRALAGTDAMLQEYVSTGYAKALELDRKDIDDDNDAAEAIRQEDRAFITLLSTDDPGAQVRAWAGRAVAPGTTDADVVEFFRYGWVTAYGLDMQKYRTSLADQDRRWRVAIQKLVADAQAAEKAARETAGEAQAQMRAAAARAWGEVSAGTGPARVAWADAEQVALRQAETWLTISQAAGTATSTNWDTIAATSVDARADWLAEQENARTQAATWSALFQQAVRAEAAMSEPIEPTPTEPANP</sequence>
<keyword evidence="1" id="KW-0732">Signal</keyword>
<evidence type="ECO:0000256" key="1">
    <source>
        <dbReference type="SAM" id="SignalP"/>
    </source>
</evidence>
<feature type="signal peptide" evidence="1">
    <location>
        <begin position="1"/>
        <end position="25"/>
    </location>
</feature>
<evidence type="ECO:0000313" key="3">
    <source>
        <dbReference type="Proteomes" id="UP001519654"/>
    </source>
</evidence>
<comment type="caution">
    <text evidence="2">The sequence shown here is derived from an EMBL/GenBank/DDBJ whole genome shotgun (WGS) entry which is preliminary data.</text>
</comment>
<name>A0ABS5Z7R7_9ACTN</name>
<evidence type="ECO:0000313" key="2">
    <source>
        <dbReference type="EMBL" id="MBU2670984.1"/>
    </source>
</evidence>
<feature type="chain" id="PRO_5045954005" evidence="1">
    <location>
        <begin position="26"/>
        <end position="367"/>
    </location>
</feature>
<dbReference type="RefSeq" id="WP_215796233.1">
    <property type="nucleotide sequence ID" value="NZ_JAHKKG010000028.1"/>
</dbReference>
<gene>
    <name evidence="2" type="ORF">KOI35_46550</name>
</gene>
<keyword evidence="3" id="KW-1185">Reference proteome</keyword>
<protein>
    <submittedName>
        <fullName evidence="2">Uncharacterized protein</fullName>
    </submittedName>
</protein>
<reference evidence="2 3" key="1">
    <citation type="submission" date="2021-06" db="EMBL/GenBank/DDBJ databases">
        <title>Actinoplanes lichenicola sp. nov., and Actinoplanes ovalisporus sp. nov., isolated from lichen in Thailand.</title>
        <authorList>
            <person name="Saeng-In P."/>
            <person name="Kanchanasin P."/>
            <person name="Yuki M."/>
            <person name="Kudo T."/>
            <person name="Ohkuma M."/>
            <person name="Phongsopitanun W."/>
            <person name="Tanasupawat S."/>
        </authorList>
    </citation>
    <scope>NUCLEOTIDE SEQUENCE [LARGE SCALE GENOMIC DNA]</scope>
    <source>
        <strain evidence="2 3">NBRC 110975</strain>
    </source>
</reference>
<proteinExistence type="predicted"/>
<dbReference type="EMBL" id="JAHKKG010000028">
    <property type="protein sequence ID" value="MBU2670984.1"/>
    <property type="molecule type" value="Genomic_DNA"/>
</dbReference>
<organism evidence="2 3">
    <name type="scientific">Paractinoplanes bogorensis</name>
    <dbReference type="NCBI Taxonomy" id="1610840"/>
    <lineage>
        <taxon>Bacteria</taxon>
        <taxon>Bacillati</taxon>
        <taxon>Actinomycetota</taxon>
        <taxon>Actinomycetes</taxon>
        <taxon>Micromonosporales</taxon>
        <taxon>Micromonosporaceae</taxon>
        <taxon>Paractinoplanes</taxon>
    </lineage>
</organism>
<dbReference type="InterPro" id="IPR005506">
    <property type="entry name" value="DUF312_ALF"/>
</dbReference>
<accession>A0ABS5Z7R7</accession>
<dbReference type="Proteomes" id="UP001519654">
    <property type="component" value="Unassembled WGS sequence"/>
</dbReference>